<name>A0A1R1XDH1_9FUNG</name>
<reference evidence="3" key="1">
    <citation type="submission" date="2017-01" db="EMBL/GenBank/DDBJ databases">
        <authorList>
            <person name="Wang Y."/>
            <person name="White M."/>
            <person name="Kvist S."/>
            <person name="Moncalvo J.-M."/>
        </authorList>
    </citation>
    <scope>NUCLEOTIDE SEQUENCE [LARGE SCALE GENOMIC DNA]</scope>
    <source>
        <strain evidence="3">ID-206-W2</strain>
    </source>
</reference>
<evidence type="ECO:0000313" key="3">
    <source>
        <dbReference type="Proteomes" id="UP000187429"/>
    </source>
</evidence>
<comment type="caution">
    <text evidence="2">The sequence shown here is derived from an EMBL/GenBank/DDBJ whole genome shotgun (WGS) entry which is preliminary data.</text>
</comment>
<dbReference type="AlphaFoldDB" id="A0A1R1XDH1"/>
<evidence type="ECO:0000256" key="1">
    <source>
        <dbReference type="SAM" id="MobiDB-lite"/>
    </source>
</evidence>
<keyword evidence="3" id="KW-1185">Reference proteome</keyword>
<feature type="region of interest" description="Disordered" evidence="1">
    <location>
        <begin position="1"/>
        <end position="20"/>
    </location>
</feature>
<sequence length="81" mass="9417">MTNETSNFSETQTSPEVLAKSAEPIVLKKKGPAESKNLPHMYVAGRPAEEFINIRFTLPHIFYYCYTPIKFRVKKKKKHIF</sequence>
<protein>
    <submittedName>
        <fullName evidence="2">Uncharacterized protein</fullName>
    </submittedName>
</protein>
<gene>
    <name evidence="2" type="ORF">AYI69_g9316</name>
</gene>
<dbReference type="EMBL" id="LSSM01005447">
    <property type="protein sequence ID" value="OMJ12680.1"/>
    <property type="molecule type" value="Genomic_DNA"/>
</dbReference>
<proteinExistence type="predicted"/>
<organism evidence="2 3">
    <name type="scientific">Smittium culicis</name>
    <dbReference type="NCBI Taxonomy" id="133412"/>
    <lineage>
        <taxon>Eukaryota</taxon>
        <taxon>Fungi</taxon>
        <taxon>Fungi incertae sedis</taxon>
        <taxon>Zoopagomycota</taxon>
        <taxon>Kickxellomycotina</taxon>
        <taxon>Harpellomycetes</taxon>
        <taxon>Harpellales</taxon>
        <taxon>Legeriomycetaceae</taxon>
        <taxon>Smittium</taxon>
    </lineage>
</organism>
<dbReference type="Proteomes" id="UP000187429">
    <property type="component" value="Unassembled WGS sequence"/>
</dbReference>
<feature type="compositionally biased region" description="Polar residues" evidence="1">
    <location>
        <begin position="1"/>
        <end position="15"/>
    </location>
</feature>
<evidence type="ECO:0000313" key="2">
    <source>
        <dbReference type="EMBL" id="OMJ12680.1"/>
    </source>
</evidence>
<accession>A0A1R1XDH1</accession>